<organism evidence="2 3">
    <name type="scientific">Actinomadura harenae</name>
    <dbReference type="NCBI Taxonomy" id="2483351"/>
    <lineage>
        <taxon>Bacteria</taxon>
        <taxon>Bacillati</taxon>
        <taxon>Actinomycetota</taxon>
        <taxon>Actinomycetes</taxon>
        <taxon>Streptosporangiales</taxon>
        <taxon>Thermomonosporaceae</taxon>
        <taxon>Actinomadura</taxon>
    </lineage>
</organism>
<dbReference type="RefSeq" id="WP_122197325.1">
    <property type="nucleotide sequence ID" value="NZ_JBHSKC010000001.1"/>
</dbReference>
<gene>
    <name evidence="2" type="ORF">EBO15_27365</name>
</gene>
<dbReference type="Proteomes" id="UP000282674">
    <property type="component" value="Unassembled WGS sequence"/>
</dbReference>
<accession>A0A3M2LRZ0</accession>
<evidence type="ECO:0000313" key="2">
    <source>
        <dbReference type="EMBL" id="RMI40219.1"/>
    </source>
</evidence>
<dbReference type="EMBL" id="RFFG01000057">
    <property type="protein sequence ID" value="RMI40219.1"/>
    <property type="molecule type" value="Genomic_DNA"/>
</dbReference>
<name>A0A3M2LRZ0_9ACTN</name>
<protein>
    <submittedName>
        <fullName evidence="2">Uncharacterized protein</fullName>
    </submittedName>
</protein>
<feature type="region of interest" description="Disordered" evidence="1">
    <location>
        <begin position="1"/>
        <end position="20"/>
    </location>
</feature>
<reference evidence="2 3" key="1">
    <citation type="submission" date="2018-10" db="EMBL/GenBank/DDBJ databases">
        <title>Isolation from soil.</title>
        <authorList>
            <person name="Hu J."/>
        </authorList>
    </citation>
    <scope>NUCLEOTIDE SEQUENCE [LARGE SCALE GENOMIC DNA]</scope>
    <source>
        <strain evidence="2 3">NEAU-Ht49</strain>
    </source>
</reference>
<proteinExistence type="predicted"/>
<comment type="caution">
    <text evidence="2">The sequence shown here is derived from an EMBL/GenBank/DDBJ whole genome shotgun (WGS) entry which is preliminary data.</text>
</comment>
<evidence type="ECO:0000256" key="1">
    <source>
        <dbReference type="SAM" id="MobiDB-lite"/>
    </source>
</evidence>
<keyword evidence="3" id="KW-1185">Reference proteome</keyword>
<evidence type="ECO:0000313" key="3">
    <source>
        <dbReference type="Proteomes" id="UP000282674"/>
    </source>
</evidence>
<dbReference type="AlphaFoldDB" id="A0A3M2LRZ0"/>
<sequence>MRAREEGTAGTAGTAGRTERAAFRAWVRDHHPDLGGDPEAFAAGLRRRRRVRTGGGPSPDAPIVGVPRRFGPVAVVERWRYRRSRARRLR</sequence>